<proteinExistence type="inferred from homology"/>
<name>A0ABN3UZA8_9PSEU</name>
<keyword evidence="8" id="KW-1185">Reference proteome</keyword>
<organism evidence="7 8">
    <name type="scientific">Saccharopolyspora taberi</name>
    <dbReference type="NCBI Taxonomy" id="60895"/>
    <lineage>
        <taxon>Bacteria</taxon>
        <taxon>Bacillati</taxon>
        <taxon>Actinomycetota</taxon>
        <taxon>Actinomycetes</taxon>
        <taxon>Pseudonocardiales</taxon>
        <taxon>Pseudonocardiaceae</taxon>
        <taxon>Saccharopolyspora</taxon>
    </lineage>
</organism>
<dbReference type="Pfam" id="PF13649">
    <property type="entry name" value="Methyltransf_25"/>
    <property type="match status" value="1"/>
</dbReference>
<keyword evidence="5" id="KW-0443">Lipid metabolism</keyword>
<sequence>MGIPIWVDESNADQFGSWDGQQGALWAARADRFDAGVAAYRDHFFGAAAIEPDARVLDIGCGNGQTTREAARRATAGSALGVDLSSHMVELARARAREEGVANAEFEQADAQTHAFGEAFDIAISRHGAMFFGDAPAAFANIARSLRPGGRLVLLTWQPLERNEFISTFRRMFAAGRDLPAPPADGPSPFSLSDPARVRELLTGAGFADVTLRAVEEPMWFGDDVEDAFAFVHEQHGGLLNGLSADAAERAVEALKADMAEHRTSRGVEYGSAAWVVTAARV</sequence>
<dbReference type="PANTHER" id="PTHR43667">
    <property type="entry name" value="CYCLOPROPANE-FATTY-ACYL-PHOSPHOLIPID SYNTHASE"/>
    <property type="match status" value="1"/>
</dbReference>
<keyword evidence="3" id="KW-0808">Transferase</keyword>
<evidence type="ECO:0000256" key="1">
    <source>
        <dbReference type="ARBA" id="ARBA00010815"/>
    </source>
</evidence>
<evidence type="ECO:0000313" key="7">
    <source>
        <dbReference type="EMBL" id="GAA2772639.1"/>
    </source>
</evidence>
<gene>
    <name evidence="7" type="ORF">GCM10010470_00160</name>
</gene>
<dbReference type="RefSeq" id="WP_344677208.1">
    <property type="nucleotide sequence ID" value="NZ_BAAAUX010000001.1"/>
</dbReference>
<protein>
    <submittedName>
        <fullName evidence="7">Class I SAM-dependent methyltransferase</fullName>
    </submittedName>
</protein>
<comment type="similarity">
    <text evidence="1">Belongs to the CFA/CMAS family.</text>
</comment>
<evidence type="ECO:0000256" key="5">
    <source>
        <dbReference type="ARBA" id="ARBA00023098"/>
    </source>
</evidence>
<evidence type="ECO:0000256" key="2">
    <source>
        <dbReference type="ARBA" id="ARBA00022603"/>
    </source>
</evidence>
<dbReference type="PANTHER" id="PTHR43667:SF1">
    <property type="entry name" value="CYCLOPROPANE-FATTY-ACYL-PHOSPHOLIPID SYNTHASE"/>
    <property type="match status" value="1"/>
</dbReference>
<comment type="caution">
    <text evidence="7">The sequence shown here is derived from an EMBL/GenBank/DDBJ whole genome shotgun (WGS) entry which is preliminary data.</text>
</comment>
<feature type="domain" description="Methyltransferase" evidence="6">
    <location>
        <begin position="56"/>
        <end position="150"/>
    </location>
</feature>
<dbReference type="InterPro" id="IPR050723">
    <property type="entry name" value="CFA/CMAS"/>
</dbReference>
<dbReference type="InterPro" id="IPR041698">
    <property type="entry name" value="Methyltransf_25"/>
</dbReference>
<accession>A0ABN3UZA8</accession>
<dbReference type="CDD" id="cd02440">
    <property type="entry name" value="AdoMet_MTases"/>
    <property type="match status" value="1"/>
</dbReference>
<dbReference type="GO" id="GO:0008168">
    <property type="term" value="F:methyltransferase activity"/>
    <property type="evidence" value="ECO:0007669"/>
    <property type="project" value="UniProtKB-KW"/>
</dbReference>
<reference evidence="7 8" key="1">
    <citation type="journal article" date="2019" name="Int. J. Syst. Evol. Microbiol.">
        <title>The Global Catalogue of Microorganisms (GCM) 10K type strain sequencing project: providing services to taxonomists for standard genome sequencing and annotation.</title>
        <authorList>
            <consortium name="The Broad Institute Genomics Platform"/>
            <consortium name="The Broad Institute Genome Sequencing Center for Infectious Disease"/>
            <person name="Wu L."/>
            <person name="Ma J."/>
        </authorList>
    </citation>
    <scope>NUCLEOTIDE SEQUENCE [LARGE SCALE GENOMIC DNA]</scope>
    <source>
        <strain evidence="7 8">JCM 9383</strain>
    </source>
</reference>
<dbReference type="InterPro" id="IPR029063">
    <property type="entry name" value="SAM-dependent_MTases_sf"/>
</dbReference>
<evidence type="ECO:0000259" key="6">
    <source>
        <dbReference type="Pfam" id="PF13649"/>
    </source>
</evidence>
<keyword evidence="4" id="KW-0949">S-adenosyl-L-methionine</keyword>
<evidence type="ECO:0000256" key="3">
    <source>
        <dbReference type="ARBA" id="ARBA00022679"/>
    </source>
</evidence>
<dbReference type="Proteomes" id="UP001500979">
    <property type="component" value="Unassembled WGS sequence"/>
</dbReference>
<dbReference type="EMBL" id="BAAAUX010000001">
    <property type="protein sequence ID" value="GAA2772639.1"/>
    <property type="molecule type" value="Genomic_DNA"/>
</dbReference>
<evidence type="ECO:0000313" key="8">
    <source>
        <dbReference type="Proteomes" id="UP001500979"/>
    </source>
</evidence>
<keyword evidence="2 7" id="KW-0489">Methyltransferase</keyword>
<dbReference type="SUPFAM" id="SSF53335">
    <property type="entry name" value="S-adenosyl-L-methionine-dependent methyltransferases"/>
    <property type="match status" value="1"/>
</dbReference>
<dbReference type="Gene3D" id="3.40.50.150">
    <property type="entry name" value="Vaccinia Virus protein VP39"/>
    <property type="match status" value="1"/>
</dbReference>
<evidence type="ECO:0000256" key="4">
    <source>
        <dbReference type="ARBA" id="ARBA00022691"/>
    </source>
</evidence>
<dbReference type="GO" id="GO:0032259">
    <property type="term" value="P:methylation"/>
    <property type="evidence" value="ECO:0007669"/>
    <property type="project" value="UniProtKB-KW"/>
</dbReference>